<evidence type="ECO:0000256" key="12">
    <source>
        <dbReference type="ARBA" id="ARBA00023242"/>
    </source>
</evidence>
<protein>
    <recommendedName>
        <fullName evidence="14">Helicase ATP-binding domain-containing protein</fullName>
    </recommendedName>
</protein>
<dbReference type="InterPro" id="IPR010614">
    <property type="entry name" value="RAD3-like_helicase_DEAD"/>
</dbReference>
<dbReference type="GO" id="GO:0034085">
    <property type="term" value="P:establishment of sister chromatid cohesion"/>
    <property type="evidence" value="ECO:0007669"/>
    <property type="project" value="TreeGrafter"/>
</dbReference>
<dbReference type="EMBL" id="CARXXK010000002">
    <property type="protein sequence ID" value="CAI6357961.1"/>
    <property type="molecule type" value="Genomic_DNA"/>
</dbReference>
<evidence type="ECO:0000256" key="13">
    <source>
        <dbReference type="SAM" id="Coils"/>
    </source>
</evidence>
<dbReference type="InterPro" id="IPR045028">
    <property type="entry name" value="DinG/Rad3-like"/>
</dbReference>
<evidence type="ECO:0000256" key="3">
    <source>
        <dbReference type="ARBA" id="ARBA00008435"/>
    </source>
</evidence>
<keyword evidence="8" id="KW-0067">ATP-binding</keyword>
<feature type="domain" description="Helicase ATP-binding" evidence="14">
    <location>
        <begin position="18"/>
        <end position="423"/>
    </location>
</feature>
<dbReference type="NCBIfam" id="TIGR00604">
    <property type="entry name" value="rad3"/>
    <property type="match status" value="1"/>
</dbReference>
<dbReference type="InterPro" id="IPR006555">
    <property type="entry name" value="ATP-dep_Helicase_C"/>
</dbReference>
<keyword evidence="6" id="KW-0378">Hydrolase</keyword>
<dbReference type="GO" id="GO:0006139">
    <property type="term" value="P:nucleobase-containing compound metabolic process"/>
    <property type="evidence" value="ECO:0007669"/>
    <property type="project" value="InterPro"/>
</dbReference>
<dbReference type="SMART" id="SM00488">
    <property type="entry name" value="DEXDc2"/>
    <property type="match status" value="1"/>
</dbReference>
<proteinExistence type="inferred from homology"/>
<evidence type="ECO:0000256" key="8">
    <source>
        <dbReference type="ARBA" id="ARBA00022840"/>
    </source>
</evidence>
<keyword evidence="9" id="KW-0408">Iron</keyword>
<dbReference type="GO" id="GO:0016818">
    <property type="term" value="F:hydrolase activity, acting on acid anhydrides, in phosphorus-containing anhydrides"/>
    <property type="evidence" value="ECO:0007669"/>
    <property type="project" value="InterPro"/>
</dbReference>
<dbReference type="GO" id="GO:0046872">
    <property type="term" value="F:metal ion binding"/>
    <property type="evidence" value="ECO:0007669"/>
    <property type="project" value="UniProtKB-KW"/>
</dbReference>
<dbReference type="Pfam" id="PF13307">
    <property type="entry name" value="Helicase_C_2"/>
    <property type="match status" value="1"/>
</dbReference>
<dbReference type="InterPro" id="IPR027417">
    <property type="entry name" value="P-loop_NTPase"/>
</dbReference>
<evidence type="ECO:0000256" key="9">
    <source>
        <dbReference type="ARBA" id="ARBA00023004"/>
    </source>
</evidence>
<gene>
    <name evidence="15" type="ORF">MEUPH1_LOCUS13530</name>
</gene>
<keyword evidence="10" id="KW-0411">Iron-sulfur</keyword>
<keyword evidence="12" id="KW-0539">Nucleus</keyword>
<dbReference type="GO" id="GO:0005634">
    <property type="term" value="C:nucleus"/>
    <property type="evidence" value="ECO:0007669"/>
    <property type="project" value="UniProtKB-SubCell"/>
</dbReference>
<keyword evidence="16" id="KW-1185">Reference proteome</keyword>
<keyword evidence="11" id="KW-0413">Isomerase</keyword>
<evidence type="ECO:0000256" key="6">
    <source>
        <dbReference type="ARBA" id="ARBA00022801"/>
    </source>
</evidence>
<keyword evidence="7" id="KW-0347">Helicase</keyword>
<evidence type="ECO:0000259" key="14">
    <source>
        <dbReference type="PROSITE" id="PS51193"/>
    </source>
</evidence>
<dbReference type="Proteomes" id="UP001160148">
    <property type="component" value="Unassembled WGS sequence"/>
</dbReference>
<dbReference type="PANTHER" id="PTHR11472">
    <property type="entry name" value="DNA REPAIR DEAD HELICASE RAD3/XP-D SUBFAMILY MEMBER"/>
    <property type="match status" value="1"/>
</dbReference>
<dbReference type="CDD" id="cd18788">
    <property type="entry name" value="SF2_C_XPD"/>
    <property type="match status" value="1"/>
</dbReference>
<dbReference type="Pfam" id="PF06733">
    <property type="entry name" value="DEAD_2"/>
    <property type="match status" value="1"/>
</dbReference>
<reference evidence="15 16" key="1">
    <citation type="submission" date="2023-01" db="EMBL/GenBank/DDBJ databases">
        <authorList>
            <person name="Whitehead M."/>
        </authorList>
    </citation>
    <scope>NUCLEOTIDE SEQUENCE [LARGE SCALE GENOMIC DNA]</scope>
</reference>
<name>A0AAV0WQ68_9HEMI</name>
<comment type="similarity">
    <text evidence="3">Belongs to the DEAD box helicase family. DEAH subfamily. DDX11/CHL1 sub-subfamily.</text>
</comment>
<comment type="subcellular location">
    <subcellularLocation>
        <location evidence="2">Nucleus</location>
    </subcellularLocation>
</comment>
<evidence type="ECO:0000256" key="7">
    <source>
        <dbReference type="ARBA" id="ARBA00022806"/>
    </source>
</evidence>
<dbReference type="GO" id="GO:0005524">
    <property type="term" value="F:ATP binding"/>
    <property type="evidence" value="ECO:0007669"/>
    <property type="project" value="UniProtKB-KW"/>
</dbReference>
<feature type="coiled-coil region" evidence="13">
    <location>
        <begin position="123"/>
        <end position="150"/>
    </location>
</feature>
<evidence type="ECO:0000256" key="4">
    <source>
        <dbReference type="ARBA" id="ARBA00022723"/>
    </source>
</evidence>
<evidence type="ECO:0000256" key="5">
    <source>
        <dbReference type="ARBA" id="ARBA00022741"/>
    </source>
</evidence>
<dbReference type="SUPFAM" id="SSF52540">
    <property type="entry name" value="P-loop containing nucleoside triphosphate hydrolases"/>
    <property type="match status" value="1"/>
</dbReference>
<dbReference type="InterPro" id="IPR014013">
    <property type="entry name" value="Helic_SF1/SF2_ATP-bd_DinG/Rad3"/>
</dbReference>
<dbReference type="Gene3D" id="3.40.50.300">
    <property type="entry name" value="P-loop containing nucleotide triphosphate hydrolases"/>
    <property type="match status" value="2"/>
</dbReference>
<dbReference type="AlphaFoldDB" id="A0AAV0WQ68"/>
<dbReference type="InterPro" id="IPR006554">
    <property type="entry name" value="Helicase-like_DEXD_c2"/>
</dbReference>
<dbReference type="PANTHER" id="PTHR11472:SF41">
    <property type="entry name" value="ATP-DEPENDENT DNA HELICASE DDX11-RELATED"/>
    <property type="match status" value="1"/>
</dbReference>
<dbReference type="InterPro" id="IPR013020">
    <property type="entry name" value="Rad3/Chl1-like"/>
</dbReference>
<dbReference type="SMART" id="SM00491">
    <property type="entry name" value="HELICc2"/>
    <property type="match status" value="1"/>
</dbReference>
<keyword evidence="4" id="KW-0479">Metal-binding</keyword>
<evidence type="ECO:0000256" key="2">
    <source>
        <dbReference type="ARBA" id="ARBA00004123"/>
    </source>
</evidence>
<evidence type="ECO:0000313" key="16">
    <source>
        <dbReference type="Proteomes" id="UP001160148"/>
    </source>
</evidence>
<dbReference type="FunFam" id="3.40.50.300:FF:001250">
    <property type="entry name" value="Putative ATP-dependent RNA helicase DDX11"/>
    <property type="match status" value="1"/>
</dbReference>
<comment type="caution">
    <text evidence="15">The sequence shown here is derived from an EMBL/GenBank/DDBJ whole genome shotgun (WGS) entry which is preliminary data.</text>
</comment>
<evidence type="ECO:0000313" key="15">
    <source>
        <dbReference type="EMBL" id="CAI6357961.1"/>
    </source>
</evidence>
<organism evidence="15 16">
    <name type="scientific">Macrosiphum euphorbiae</name>
    <name type="common">potato aphid</name>
    <dbReference type="NCBI Taxonomy" id="13131"/>
    <lineage>
        <taxon>Eukaryota</taxon>
        <taxon>Metazoa</taxon>
        <taxon>Ecdysozoa</taxon>
        <taxon>Arthropoda</taxon>
        <taxon>Hexapoda</taxon>
        <taxon>Insecta</taxon>
        <taxon>Pterygota</taxon>
        <taxon>Neoptera</taxon>
        <taxon>Paraneoptera</taxon>
        <taxon>Hemiptera</taxon>
        <taxon>Sternorrhyncha</taxon>
        <taxon>Aphidomorpha</taxon>
        <taxon>Aphidoidea</taxon>
        <taxon>Aphididae</taxon>
        <taxon>Macrosiphini</taxon>
        <taxon>Macrosiphum</taxon>
    </lineage>
</organism>
<evidence type="ECO:0000256" key="11">
    <source>
        <dbReference type="ARBA" id="ARBA00023235"/>
    </source>
</evidence>
<evidence type="ECO:0000256" key="1">
    <source>
        <dbReference type="ARBA" id="ARBA00001966"/>
    </source>
</evidence>
<dbReference type="PROSITE" id="PS51193">
    <property type="entry name" value="HELICASE_ATP_BIND_2"/>
    <property type="match status" value="1"/>
</dbReference>
<comment type="cofactor">
    <cofactor evidence="1">
        <name>[4Fe-4S] cluster</name>
        <dbReference type="ChEBI" id="CHEBI:49883"/>
    </cofactor>
</comment>
<accession>A0AAV0WQ68</accession>
<keyword evidence="5" id="KW-0547">Nucleotide-binding</keyword>
<sequence>MPAVDDLKCLITEEKLETPSTFAFPFTPYGIQHDFMTEIYSAIEGRKLGIFESPTGTGKTLSIICGAVRWLLDHENREWNQLKMALESLTMKNGETNNDDDDDDDWITGQAKLVEQQRKVYEINKMLKSLEEFNNNIEKIKKEQELKKNKGKSLVIKTLNQKNDVEIEKDKNCFDEESEFVLEEYDQSSSVDDFEEISDEKVQYEGVKIYFCSRTHSQLSQFVAELKKSPYSTSRIIPLASRQNYCINKTVKKLKNITLINERCLEMGKPKPTQKPTKVSSVGSVVKKKKSETICKCPYNDKDKIQSLAEEVTIELRDMEELVNRGDQISACPYYASRESVKYAQIVTLPYTTLLHKSTREASGIRLEGNIFIIDEAHNLLDTIGHIHSSQINGQQLTHSYSQLIQYKNKFELRFSASNLLHLNQLIYVIGKLINMLGGTPGVSHAEASRKGVDSKVYTLENFVHQAEIDHLNMFMLVDFFKKSKIGQKIRGYSEKYMPSVSLQPSKPKLSNLQTFLKQIETKKNNKGKELKEDENKHIDPQVTDIISNNPLTPVMAFIESLTNYCEDGRIICTTQAFVSKGVLKFLLLNPAVHFKEIVDKARSVIVSGGTMEPISEFKDQLFNFNGDNSDRIMHFSCGHVVPPDHILPLVVCSGPTGKQFDFSYQERTSIKMLNEIGSLLENICRTVPAGIVCFFPSYDYEQFVYQHLEKNKVIDRLSERKKLFREPKSTNQVDEVLKNYSQAITTTSVLNSKVTGALLFSVIGGKLSEGLNFSDDLGRCVIVIGLPYPNIKSLELQQKMNYLNNHMGLGTGQQHYENLCMKAVNQSIGRSVRHQQDYAAVLLLDHRYQRDNVRNALPKWLQPSLQEHSKFGSAFAQLNKFFAGKKKLQK</sequence>
<keyword evidence="13" id="KW-0175">Coiled coil</keyword>
<evidence type="ECO:0000256" key="10">
    <source>
        <dbReference type="ARBA" id="ARBA00023014"/>
    </source>
</evidence>
<dbReference type="GO" id="GO:0003677">
    <property type="term" value="F:DNA binding"/>
    <property type="evidence" value="ECO:0007669"/>
    <property type="project" value="InterPro"/>
</dbReference>
<dbReference type="GO" id="GO:0051536">
    <property type="term" value="F:iron-sulfur cluster binding"/>
    <property type="evidence" value="ECO:0007669"/>
    <property type="project" value="UniProtKB-KW"/>
</dbReference>
<dbReference type="GO" id="GO:0003678">
    <property type="term" value="F:DNA helicase activity"/>
    <property type="evidence" value="ECO:0007669"/>
    <property type="project" value="InterPro"/>
</dbReference>